<keyword evidence="4" id="KW-1185">Reference proteome</keyword>
<feature type="compositionally biased region" description="Polar residues" evidence="2">
    <location>
        <begin position="122"/>
        <end position="134"/>
    </location>
</feature>
<feature type="compositionally biased region" description="Low complexity" evidence="2">
    <location>
        <begin position="32"/>
        <end position="42"/>
    </location>
</feature>
<evidence type="ECO:0000256" key="1">
    <source>
        <dbReference type="SAM" id="Coils"/>
    </source>
</evidence>
<dbReference type="AlphaFoldDB" id="D8M9V2"/>
<name>D8M9V2_BLAHO</name>
<dbReference type="Proteomes" id="UP000008312">
    <property type="component" value="Unassembled WGS sequence"/>
</dbReference>
<feature type="coiled-coil region" evidence="1">
    <location>
        <begin position="172"/>
        <end position="199"/>
    </location>
</feature>
<keyword evidence="1" id="KW-0175">Coiled coil</keyword>
<dbReference type="InParanoid" id="D8M9V2"/>
<feature type="compositionally biased region" description="Polar residues" evidence="2">
    <location>
        <begin position="1"/>
        <end position="15"/>
    </location>
</feature>
<protein>
    <submittedName>
        <fullName evidence="3">Uncharacterized protein</fullName>
    </submittedName>
</protein>
<evidence type="ECO:0000313" key="4">
    <source>
        <dbReference type="Proteomes" id="UP000008312"/>
    </source>
</evidence>
<reference evidence="3" key="1">
    <citation type="submission" date="2010-02" db="EMBL/GenBank/DDBJ databases">
        <title>Sequencing and annotation of the Blastocystis hominis genome.</title>
        <authorList>
            <person name="Wincker P."/>
        </authorList>
    </citation>
    <scope>NUCLEOTIDE SEQUENCE</scope>
    <source>
        <strain evidence="3">Singapore isolate B</strain>
    </source>
</reference>
<organism evidence="3">
    <name type="scientific">Blastocystis hominis</name>
    <dbReference type="NCBI Taxonomy" id="12968"/>
    <lineage>
        <taxon>Eukaryota</taxon>
        <taxon>Sar</taxon>
        <taxon>Stramenopiles</taxon>
        <taxon>Bigyra</taxon>
        <taxon>Opalozoa</taxon>
        <taxon>Opalinata</taxon>
        <taxon>Blastocystidae</taxon>
        <taxon>Blastocystis</taxon>
    </lineage>
</organism>
<dbReference type="InterPro" id="IPR036339">
    <property type="entry name" value="PUB-like_dom_sf"/>
</dbReference>
<dbReference type="CDD" id="cd09212">
    <property type="entry name" value="PUB"/>
    <property type="match status" value="1"/>
</dbReference>
<gene>
    <name evidence="3" type="ORF">GSBLH_T00006829001</name>
</gene>
<dbReference type="EMBL" id="FN668689">
    <property type="protein sequence ID" value="CBK24841.2"/>
    <property type="molecule type" value="Genomic_DNA"/>
</dbReference>
<dbReference type="RefSeq" id="XP_012898889.1">
    <property type="nucleotide sequence ID" value="XM_013043435.1"/>
</dbReference>
<dbReference type="SUPFAM" id="SSF143503">
    <property type="entry name" value="PUG domain-like"/>
    <property type="match status" value="1"/>
</dbReference>
<dbReference type="Gene3D" id="1.20.58.2190">
    <property type="match status" value="1"/>
</dbReference>
<evidence type="ECO:0000256" key="2">
    <source>
        <dbReference type="SAM" id="MobiDB-lite"/>
    </source>
</evidence>
<sequence>MTPPRSSAKNPSTRFPSLRRPGTPSSPPKPSKSPSSTRNSSRLAASNPPTAGSGRSRTTPASSPSSSLPTPSLSASTGTSPARSAASKTSPSSKPSSSISPRSACSSSICRCFHSCFASSTPRRFPSSASSSEHWSIPPWKTPRSSTDPSEFRRRAIEHETFGIYPLMNEIATALDAVLQNLHTECADAEKEKNALKLLSKVLQNLLDHPDNPKVYRLRGSSDKLRRQLTGL</sequence>
<feature type="region of interest" description="Disordered" evidence="2">
    <location>
        <begin position="122"/>
        <end position="149"/>
    </location>
</feature>
<accession>D8M9V2</accession>
<dbReference type="GeneID" id="24922953"/>
<proteinExistence type="predicted"/>
<feature type="region of interest" description="Disordered" evidence="2">
    <location>
        <begin position="1"/>
        <end position="101"/>
    </location>
</feature>
<feature type="compositionally biased region" description="Low complexity" evidence="2">
    <location>
        <begin position="53"/>
        <end position="101"/>
    </location>
</feature>
<evidence type="ECO:0000313" key="3">
    <source>
        <dbReference type="EMBL" id="CBK24841.2"/>
    </source>
</evidence>